<reference evidence="2" key="1">
    <citation type="journal article" date="2019" name="bioRxiv">
        <title>The Genome of the Zebra Mussel, Dreissena polymorpha: A Resource for Invasive Species Research.</title>
        <authorList>
            <person name="McCartney M.A."/>
            <person name="Auch B."/>
            <person name="Kono T."/>
            <person name="Mallez S."/>
            <person name="Zhang Y."/>
            <person name="Obille A."/>
            <person name="Becker A."/>
            <person name="Abrahante J.E."/>
            <person name="Garbe J."/>
            <person name="Badalamenti J.P."/>
            <person name="Herman A."/>
            <person name="Mangelson H."/>
            <person name="Liachko I."/>
            <person name="Sullivan S."/>
            <person name="Sone E.D."/>
            <person name="Koren S."/>
            <person name="Silverstein K.A.T."/>
            <person name="Beckman K.B."/>
            <person name="Gohl D.M."/>
        </authorList>
    </citation>
    <scope>NUCLEOTIDE SEQUENCE</scope>
    <source>
        <strain evidence="2">Duluth1</strain>
        <tissue evidence="2">Whole animal</tissue>
    </source>
</reference>
<feature type="region of interest" description="Disordered" evidence="1">
    <location>
        <begin position="1"/>
        <end position="20"/>
    </location>
</feature>
<evidence type="ECO:0000313" key="3">
    <source>
        <dbReference type="Proteomes" id="UP000828390"/>
    </source>
</evidence>
<reference evidence="2" key="2">
    <citation type="submission" date="2020-11" db="EMBL/GenBank/DDBJ databases">
        <authorList>
            <person name="McCartney M.A."/>
            <person name="Auch B."/>
            <person name="Kono T."/>
            <person name="Mallez S."/>
            <person name="Becker A."/>
            <person name="Gohl D.M."/>
            <person name="Silverstein K.A.T."/>
            <person name="Koren S."/>
            <person name="Bechman K.B."/>
            <person name="Herman A."/>
            <person name="Abrahante J.E."/>
            <person name="Garbe J."/>
        </authorList>
    </citation>
    <scope>NUCLEOTIDE SEQUENCE</scope>
    <source>
        <strain evidence="2">Duluth1</strain>
        <tissue evidence="2">Whole animal</tissue>
    </source>
</reference>
<dbReference type="EMBL" id="JAIWYP010000015">
    <property type="protein sequence ID" value="KAH3699475.1"/>
    <property type="molecule type" value="Genomic_DNA"/>
</dbReference>
<sequence>MGDQKNAPTAGIEPVTSRSLGGHHIHYTTATFKVQVITLAVRNLSRAGDVQMELFFTPSYLSSITSAAFSWIDPVLGVFVGDPKNAP</sequence>
<accession>A0A9D3YHP9</accession>
<name>A0A9D3YHP9_DREPO</name>
<organism evidence="2 3">
    <name type="scientific">Dreissena polymorpha</name>
    <name type="common">Zebra mussel</name>
    <name type="synonym">Mytilus polymorpha</name>
    <dbReference type="NCBI Taxonomy" id="45954"/>
    <lineage>
        <taxon>Eukaryota</taxon>
        <taxon>Metazoa</taxon>
        <taxon>Spiralia</taxon>
        <taxon>Lophotrochozoa</taxon>
        <taxon>Mollusca</taxon>
        <taxon>Bivalvia</taxon>
        <taxon>Autobranchia</taxon>
        <taxon>Heteroconchia</taxon>
        <taxon>Euheterodonta</taxon>
        <taxon>Imparidentia</taxon>
        <taxon>Neoheterodontei</taxon>
        <taxon>Myida</taxon>
        <taxon>Dreissenoidea</taxon>
        <taxon>Dreissenidae</taxon>
        <taxon>Dreissena</taxon>
    </lineage>
</organism>
<evidence type="ECO:0000313" key="2">
    <source>
        <dbReference type="EMBL" id="KAH3699475.1"/>
    </source>
</evidence>
<comment type="caution">
    <text evidence="2">The sequence shown here is derived from an EMBL/GenBank/DDBJ whole genome shotgun (WGS) entry which is preliminary data.</text>
</comment>
<keyword evidence="3" id="KW-1185">Reference proteome</keyword>
<gene>
    <name evidence="2" type="ORF">DPMN_074431</name>
</gene>
<proteinExistence type="predicted"/>
<dbReference type="AlphaFoldDB" id="A0A9D3YHP9"/>
<dbReference type="Proteomes" id="UP000828390">
    <property type="component" value="Unassembled WGS sequence"/>
</dbReference>
<protein>
    <submittedName>
        <fullName evidence="2">Uncharacterized protein</fullName>
    </submittedName>
</protein>
<evidence type="ECO:0000256" key="1">
    <source>
        <dbReference type="SAM" id="MobiDB-lite"/>
    </source>
</evidence>